<protein>
    <submittedName>
        <fullName evidence="4">GNAT family N-acetyltransferase</fullName>
    </submittedName>
</protein>
<evidence type="ECO:0000313" key="4">
    <source>
        <dbReference type="EMBL" id="GAA4785427.1"/>
    </source>
</evidence>
<evidence type="ECO:0000256" key="1">
    <source>
        <dbReference type="ARBA" id="ARBA00022679"/>
    </source>
</evidence>
<dbReference type="InterPro" id="IPR050832">
    <property type="entry name" value="Bact_Acetyltransf"/>
</dbReference>
<keyword evidence="1" id="KW-0808">Transferase</keyword>
<dbReference type="SUPFAM" id="SSF55729">
    <property type="entry name" value="Acyl-CoA N-acyltransferases (Nat)"/>
    <property type="match status" value="1"/>
</dbReference>
<dbReference type="RefSeq" id="WP_345614788.1">
    <property type="nucleotide sequence ID" value="NZ_BAABJV010000011.1"/>
</dbReference>
<reference evidence="5" key="1">
    <citation type="journal article" date="2019" name="Int. J. Syst. Evol. Microbiol.">
        <title>The Global Catalogue of Microorganisms (GCM) 10K type strain sequencing project: providing services to taxonomists for standard genome sequencing and annotation.</title>
        <authorList>
            <consortium name="The Broad Institute Genomics Platform"/>
            <consortium name="The Broad Institute Genome Sequencing Center for Infectious Disease"/>
            <person name="Wu L."/>
            <person name="Ma J."/>
        </authorList>
    </citation>
    <scope>NUCLEOTIDE SEQUENCE [LARGE SCALE GENOMIC DNA]</scope>
    <source>
        <strain evidence="5">JCM 18324</strain>
    </source>
</reference>
<feature type="domain" description="N-acetyltransferase" evidence="3">
    <location>
        <begin position="12"/>
        <end position="180"/>
    </location>
</feature>
<dbReference type="Proteomes" id="UP001501147">
    <property type="component" value="Unassembled WGS sequence"/>
</dbReference>
<name>A0ABP9AUC2_9ACTN</name>
<dbReference type="PROSITE" id="PS51186">
    <property type="entry name" value="GNAT"/>
    <property type="match status" value="1"/>
</dbReference>
<dbReference type="CDD" id="cd04301">
    <property type="entry name" value="NAT_SF"/>
    <property type="match status" value="1"/>
</dbReference>
<evidence type="ECO:0000259" key="3">
    <source>
        <dbReference type="PROSITE" id="PS51186"/>
    </source>
</evidence>
<accession>A0ABP9AUC2</accession>
<dbReference type="Gene3D" id="3.40.630.30">
    <property type="match status" value="1"/>
</dbReference>
<dbReference type="PANTHER" id="PTHR43877">
    <property type="entry name" value="AMINOALKYLPHOSPHONATE N-ACETYLTRANSFERASE-RELATED-RELATED"/>
    <property type="match status" value="1"/>
</dbReference>
<dbReference type="PANTHER" id="PTHR43877:SF2">
    <property type="entry name" value="AMINOALKYLPHOSPHONATE N-ACETYLTRANSFERASE-RELATED"/>
    <property type="match status" value="1"/>
</dbReference>
<dbReference type="Pfam" id="PF13508">
    <property type="entry name" value="Acetyltransf_7"/>
    <property type="match status" value="1"/>
</dbReference>
<dbReference type="InterPro" id="IPR016181">
    <property type="entry name" value="Acyl_CoA_acyltransferase"/>
</dbReference>
<sequence length="199" mass="21697">MDTATTPESAELTYRDAVAGDVPELVRLVESAYRGDASRVGWTTEADILQGQRTDPEGVLAVVTAPGSRLLLAQRDGETVACCQLEHRGEAAYFGMFAVRPGLQGGGVGRRVLAEAERRAVRAWGVREMHMTVISVREELIAWYERRGYRRTGETTPFPYGDERFGIPQRDDLVFELLVKDLTAAEATGDAAAEAAPAV</sequence>
<keyword evidence="2" id="KW-0012">Acyltransferase</keyword>
<evidence type="ECO:0000256" key="2">
    <source>
        <dbReference type="ARBA" id="ARBA00023315"/>
    </source>
</evidence>
<dbReference type="InterPro" id="IPR000182">
    <property type="entry name" value="GNAT_dom"/>
</dbReference>
<gene>
    <name evidence="4" type="ORF">GCM10023329_40060</name>
</gene>
<dbReference type="EMBL" id="BAABJV010000011">
    <property type="protein sequence ID" value="GAA4785427.1"/>
    <property type="molecule type" value="Genomic_DNA"/>
</dbReference>
<evidence type="ECO:0000313" key="5">
    <source>
        <dbReference type="Proteomes" id="UP001501147"/>
    </source>
</evidence>
<proteinExistence type="predicted"/>
<keyword evidence="5" id="KW-1185">Reference proteome</keyword>
<comment type="caution">
    <text evidence="4">The sequence shown here is derived from an EMBL/GenBank/DDBJ whole genome shotgun (WGS) entry which is preliminary data.</text>
</comment>
<organism evidence="4 5">
    <name type="scientific">Streptomyces sanyensis</name>
    <dbReference type="NCBI Taxonomy" id="568869"/>
    <lineage>
        <taxon>Bacteria</taxon>
        <taxon>Bacillati</taxon>
        <taxon>Actinomycetota</taxon>
        <taxon>Actinomycetes</taxon>
        <taxon>Kitasatosporales</taxon>
        <taxon>Streptomycetaceae</taxon>
        <taxon>Streptomyces</taxon>
    </lineage>
</organism>